<feature type="transmembrane region" description="Helical" evidence="8">
    <location>
        <begin position="360"/>
        <end position="381"/>
    </location>
</feature>
<feature type="transmembrane region" description="Helical" evidence="8">
    <location>
        <begin position="119"/>
        <end position="141"/>
    </location>
</feature>
<keyword evidence="2" id="KW-0813">Transport</keyword>
<keyword evidence="3 8" id="KW-0812">Transmembrane</keyword>
<organism evidence="10 11">
    <name type="scientific">Hyaloscypha bicolor E</name>
    <dbReference type="NCBI Taxonomy" id="1095630"/>
    <lineage>
        <taxon>Eukaryota</taxon>
        <taxon>Fungi</taxon>
        <taxon>Dikarya</taxon>
        <taxon>Ascomycota</taxon>
        <taxon>Pezizomycotina</taxon>
        <taxon>Leotiomycetes</taxon>
        <taxon>Helotiales</taxon>
        <taxon>Hyaloscyphaceae</taxon>
        <taxon>Hyaloscypha</taxon>
        <taxon>Hyaloscypha bicolor</taxon>
    </lineage>
</organism>
<feature type="transmembrane region" description="Helical" evidence="8">
    <location>
        <begin position="212"/>
        <end position="234"/>
    </location>
</feature>
<evidence type="ECO:0000313" key="11">
    <source>
        <dbReference type="Proteomes" id="UP000235371"/>
    </source>
</evidence>
<feature type="domain" description="Major facilitator superfamily (MFS) profile" evidence="9">
    <location>
        <begin position="88"/>
        <end position="535"/>
    </location>
</feature>
<dbReference type="PANTHER" id="PTHR23502:SF26">
    <property type="entry name" value="MAJOR FACILITATOR SUPERFAMILY (MFS) PROFILE DOMAIN-CONTAINING PROTEIN"/>
    <property type="match status" value="1"/>
</dbReference>
<dbReference type="PRINTS" id="PR01036">
    <property type="entry name" value="TCRTETB"/>
</dbReference>
<comment type="subcellular location">
    <subcellularLocation>
        <location evidence="1">Membrane</location>
        <topology evidence="1">Multi-pass membrane protein</topology>
    </subcellularLocation>
</comment>
<dbReference type="RefSeq" id="XP_024736068.1">
    <property type="nucleotide sequence ID" value="XM_024885871.1"/>
</dbReference>
<dbReference type="GO" id="GO:0005886">
    <property type="term" value="C:plasma membrane"/>
    <property type="evidence" value="ECO:0007669"/>
    <property type="project" value="TreeGrafter"/>
</dbReference>
<sequence>MFSIPRPPPTYDATSLSSLVNQPMFEQQRSMPYPRPLNHRRQTAPPRPSGWNRQSVLLFADFNSIYSLEKKLPEPPYHVFSLAKKKQMVYIVSLAGLFSPLSSNIYFPALGQISKDLNVSLSLVSLTITVYMIVQGLAPSFWGPLSDTKGRRITFIGTFIVYLAANIGLAFSNNFVTLMVFRGIQAAGSAATISVGAGVIGDITTARERGGLIGIFGGIRMMGQSVGPVFGGIISNYLGFHAIFWFLFGLGALTLLLILLLLPETLRSIAGNGTIRLTSIHRPLIYSFSPPPDELLDRDNTPMKNITISSIVAPLKFLLEKDVFITLFFGSIVYTVWSMVTSSTTALFQGRFNLNDLQVGLVFLPNGAGCVAGSYLTGYLMDHDYKTVERQYRQAKGIPADTPLNKKELVDFPIEKSRLRNIWWIIVIFVLTVALYGFSLPLNIITIPLVLQFFIAYTATAVFSFNSALVIDLYPGASASATAVNNLMRCSVGAAGVAVVQLVIDAIGPGPTFALFAGITAVLSPLLVVEWFYGEGWRKERKERKERLRAKEEQKKATDLEKK</sequence>
<keyword evidence="11" id="KW-1185">Reference proteome</keyword>
<evidence type="ECO:0000256" key="1">
    <source>
        <dbReference type="ARBA" id="ARBA00004141"/>
    </source>
</evidence>
<evidence type="ECO:0000256" key="6">
    <source>
        <dbReference type="ARBA" id="ARBA00023180"/>
    </source>
</evidence>
<dbReference type="FunFam" id="1.20.1720.10:FF:000009">
    <property type="entry name" value="MFS multidrug transporter"/>
    <property type="match status" value="1"/>
</dbReference>
<dbReference type="STRING" id="1095630.A0A2J6T820"/>
<dbReference type="AlphaFoldDB" id="A0A2J6T820"/>
<evidence type="ECO:0000259" key="9">
    <source>
        <dbReference type="PROSITE" id="PS50850"/>
    </source>
</evidence>
<feature type="region of interest" description="Disordered" evidence="7">
    <location>
        <begin position="30"/>
        <end position="49"/>
    </location>
</feature>
<keyword evidence="5 8" id="KW-0472">Membrane</keyword>
<reference evidence="10 11" key="1">
    <citation type="submission" date="2016-04" db="EMBL/GenBank/DDBJ databases">
        <title>A degradative enzymes factory behind the ericoid mycorrhizal symbiosis.</title>
        <authorList>
            <consortium name="DOE Joint Genome Institute"/>
            <person name="Martino E."/>
            <person name="Morin E."/>
            <person name="Grelet G."/>
            <person name="Kuo A."/>
            <person name="Kohler A."/>
            <person name="Daghino S."/>
            <person name="Barry K."/>
            <person name="Choi C."/>
            <person name="Cichocki N."/>
            <person name="Clum A."/>
            <person name="Copeland A."/>
            <person name="Hainaut M."/>
            <person name="Haridas S."/>
            <person name="Labutti K."/>
            <person name="Lindquist E."/>
            <person name="Lipzen A."/>
            <person name="Khouja H.-R."/>
            <person name="Murat C."/>
            <person name="Ohm R."/>
            <person name="Olson A."/>
            <person name="Spatafora J."/>
            <person name="Veneault-Fourrey C."/>
            <person name="Henrissat B."/>
            <person name="Grigoriev I."/>
            <person name="Martin F."/>
            <person name="Perotto S."/>
        </authorList>
    </citation>
    <scope>NUCLEOTIDE SEQUENCE [LARGE SCALE GENOMIC DNA]</scope>
    <source>
        <strain evidence="10 11">E</strain>
    </source>
</reference>
<dbReference type="InterPro" id="IPR011701">
    <property type="entry name" value="MFS"/>
</dbReference>
<dbReference type="GO" id="GO:0140115">
    <property type="term" value="P:export across plasma membrane"/>
    <property type="evidence" value="ECO:0007669"/>
    <property type="project" value="UniProtKB-ARBA"/>
</dbReference>
<dbReference type="FunCoup" id="A0A2J6T820">
    <property type="interactions" value="101"/>
</dbReference>
<dbReference type="FunFam" id="1.20.1250.20:FF:000172">
    <property type="entry name" value="MFS multidrug resistance transporter"/>
    <property type="match status" value="1"/>
</dbReference>
<feature type="transmembrane region" description="Helical" evidence="8">
    <location>
        <begin position="454"/>
        <end position="474"/>
    </location>
</feature>
<dbReference type="InterPro" id="IPR020846">
    <property type="entry name" value="MFS_dom"/>
</dbReference>
<dbReference type="InterPro" id="IPR036259">
    <property type="entry name" value="MFS_trans_sf"/>
</dbReference>
<dbReference type="Gene3D" id="1.20.1720.10">
    <property type="entry name" value="Multidrug resistance protein D"/>
    <property type="match status" value="1"/>
</dbReference>
<evidence type="ECO:0000256" key="8">
    <source>
        <dbReference type="SAM" id="Phobius"/>
    </source>
</evidence>
<dbReference type="Pfam" id="PF07690">
    <property type="entry name" value="MFS_1"/>
    <property type="match status" value="1"/>
</dbReference>
<feature type="transmembrane region" description="Helical" evidence="8">
    <location>
        <begin position="88"/>
        <end position="107"/>
    </location>
</feature>
<feature type="transmembrane region" description="Helical" evidence="8">
    <location>
        <begin position="486"/>
        <end position="507"/>
    </location>
</feature>
<feature type="transmembrane region" description="Helical" evidence="8">
    <location>
        <begin position="422"/>
        <end position="442"/>
    </location>
</feature>
<evidence type="ECO:0000313" key="10">
    <source>
        <dbReference type="EMBL" id="PMD59164.1"/>
    </source>
</evidence>
<gene>
    <name evidence="10" type="ORF">K444DRAFT_653334</name>
</gene>
<evidence type="ECO:0000256" key="5">
    <source>
        <dbReference type="ARBA" id="ARBA00023136"/>
    </source>
</evidence>
<evidence type="ECO:0000256" key="2">
    <source>
        <dbReference type="ARBA" id="ARBA00022448"/>
    </source>
</evidence>
<evidence type="ECO:0000256" key="7">
    <source>
        <dbReference type="SAM" id="MobiDB-lite"/>
    </source>
</evidence>
<feature type="transmembrane region" description="Helical" evidence="8">
    <location>
        <begin position="513"/>
        <end position="534"/>
    </location>
</feature>
<feature type="transmembrane region" description="Helical" evidence="8">
    <location>
        <begin position="240"/>
        <end position="262"/>
    </location>
</feature>
<keyword evidence="6" id="KW-0325">Glycoprotein</keyword>
<dbReference type="SUPFAM" id="SSF103473">
    <property type="entry name" value="MFS general substrate transporter"/>
    <property type="match status" value="1"/>
</dbReference>
<dbReference type="Gene3D" id="1.20.1250.20">
    <property type="entry name" value="MFS general substrate transporter like domains"/>
    <property type="match status" value="1"/>
</dbReference>
<accession>A0A2J6T820</accession>
<feature type="region of interest" description="Disordered" evidence="7">
    <location>
        <begin position="540"/>
        <end position="563"/>
    </location>
</feature>
<dbReference type="PANTHER" id="PTHR23502">
    <property type="entry name" value="MAJOR FACILITATOR SUPERFAMILY"/>
    <property type="match status" value="1"/>
</dbReference>
<dbReference type="PROSITE" id="PS50850">
    <property type="entry name" value="MFS"/>
    <property type="match status" value="1"/>
</dbReference>
<protein>
    <submittedName>
        <fullName evidence="10">MFS general substrate transporter</fullName>
    </submittedName>
</protein>
<feature type="transmembrane region" description="Helical" evidence="8">
    <location>
        <begin position="153"/>
        <end position="172"/>
    </location>
</feature>
<dbReference type="EMBL" id="KZ613817">
    <property type="protein sequence ID" value="PMD59164.1"/>
    <property type="molecule type" value="Genomic_DNA"/>
</dbReference>
<proteinExistence type="predicted"/>
<dbReference type="GeneID" id="36593948"/>
<name>A0A2J6T820_9HELO</name>
<dbReference type="GO" id="GO:0015137">
    <property type="term" value="F:citrate transmembrane transporter activity"/>
    <property type="evidence" value="ECO:0007669"/>
    <property type="project" value="UniProtKB-ARBA"/>
</dbReference>
<evidence type="ECO:0000256" key="4">
    <source>
        <dbReference type="ARBA" id="ARBA00022989"/>
    </source>
</evidence>
<dbReference type="Proteomes" id="UP000235371">
    <property type="component" value="Unassembled WGS sequence"/>
</dbReference>
<dbReference type="OrthoDB" id="440553at2759"/>
<evidence type="ECO:0000256" key="3">
    <source>
        <dbReference type="ARBA" id="ARBA00022692"/>
    </source>
</evidence>
<dbReference type="InParanoid" id="A0A2J6T820"/>
<feature type="transmembrane region" description="Helical" evidence="8">
    <location>
        <begin position="323"/>
        <end position="340"/>
    </location>
</feature>
<keyword evidence="4 8" id="KW-1133">Transmembrane helix</keyword>